<keyword evidence="1" id="KW-1133">Transmembrane helix</keyword>
<organism evidence="3 4">
    <name type="scientific">Enterococcus florum</name>
    <dbReference type="NCBI Taxonomy" id="2480627"/>
    <lineage>
        <taxon>Bacteria</taxon>
        <taxon>Bacillati</taxon>
        <taxon>Bacillota</taxon>
        <taxon>Bacilli</taxon>
        <taxon>Lactobacillales</taxon>
        <taxon>Enterococcaceae</taxon>
        <taxon>Enterococcus</taxon>
    </lineage>
</organism>
<dbReference type="OrthoDB" id="2571088at2"/>
<name>A0A4P5PBH5_9ENTE</name>
<dbReference type="RefSeq" id="WP_146623479.1">
    <property type="nucleotide sequence ID" value="NZ_BJCC01000027.1"/>
</dbReference>
<keyword evidence="1" id="KW-0472">Membrane</keyword>
<evidence type="ECO:0000313" key="4">
    <source>
        <dbReference type="Proteomes" id="UP000290567"/>
    </source>
</evidence>
<evidence type="ECO:0000256" key="1">
    <source>
        <dbReference type="SAM" id="Phobius"/>
    </source>
</evidence>
<sequence>MIELFLITTEMLLANLFLWDRCAKRRYSVVTTVAVYILFRVLLGGWAWLIDSVYHDGPLTILAGFLYIVPIFFLYDTRLLKLINIFFFLWIYSFSLYSISYFASLFFPIDYTMRAFLLVQTGLYAVSFHYYYRYMIPKYAYMIDYISESDELWFTLLSMLWFLVLFLIYTVFTTAWYLLSRIIVIMLFLIVVTISSRLIYNLVLAKIQMYQLEVRLSHQIGQYNEAKNHLLEIRKLSHDINKYNAVIQYAIKEKNYEYLEEFSSAAFENLYPQNELPDTGNETLDALLYDLSHQCEQKDIRLEMTLDSSVYRGIRVEALDLTTVLGNLFENAIEACELIEEPEQRWITVNVKRSSTMVHMTIANASNHRKKNNRHGFKQLLPEQLGLANVERTVKKLGGVMNREKQENSYVVTLAIANRNQE</sequence>
<dbReference type="Gene3D" id="3.30.565.10">
    <property type="entry name" value="Histidine kinase-like ATPase, C-terminal domain"/>
    <property type="match status" value="1"/>
</dbReference>
<feature type="transmembrane region" description="Helical" evidence="1">
    <location>
        <begin position="56"/>
        <end position="75"/>
    </location>
</feature>
<proteinExistence type="predicted"/>
<feature type="transmembrane region" description="Helical" evidence="1">
    <location>
        <begin position="27"/>
        <end position="50"/>
    </location>
</feature>
<dbReference type="InterPro" id="IPR036890">
    <property type="entry name" value="HATPase_C_sf"/>
</dbReference>
<evidence type="ECO:0000313" key="3">
    <source>
        <dbReference type="EMBL" id="GCF95076.1"/>
    </source>
</evidence>
<dbReference type="AlphaFoldDB" id="A0A4P5PBH5"/>
<keyword evidence="1" id="KW-0812">Transmembrane</keyword>
<gene>
    <name evidence="3" type="ORF">NRIC_29670</name>
</gene>
<evidence type="ECO:0000259" key="2">
    <source>
        <dbReference type="Pfam" id="PF14501"/>
    </source>
</evidence>
<dbReference type="InterPro" id="IPR032834">
    <property type="entry name" value="NatK-like_C"/>
</dbReference>
<accession>A0A4P5PBH5</accession>
<dbReference type="SUPFAM" id="SSF55874">
    <property type="entry name" value="ATPase domain of HSP90 chaperone/DNA topoisomerase II/histidine kinase"/>
    <property type="match status" value="1"/>
</dbReference>
<feature type="transmembrane region" description="Helical" evidence="1">
    <location>
        <begin position="178"/>
        <end position="200"/>
    </location>
</feature>
<feature type="transmembrane region" description="Helical" evidence="1">
    <location>
        <begin position="152"/>
        <end position="172"/>
    </location>
</feature>
<reference evidence="4" key="1">
    <citation type="submission" date="2019-02" db="EMBL/GenBank/DDBJ databases">
        <title>Draft genome sequence of Enterococcus sp. Gos25-1.</title>
        <authorList>
            <person name="Tanaka N."/>
            <person name="Shiwa Y."/>
            <person name="Fujita N."/>
        </authorList>
    </citation>
    <scope>NUCLEOTIDE SEQUENCE [LARGE SCALE GENOMIC DNA]</scope>
    <source>
        <strain evidence="4">Gos25-1</strain>
    </source>
</reference>
<dbReference type="Pfam" id="PF14501">
    <property type="entry name" value="HATPase_c_5"/>
    <property type="match status" value="1"/>
</dbReference>
<feature type="domain" description="Sensor histidine kinase NatK-like C-terminal" evidence="2">
    <location>
        <begin position="317"/>
        <end position="416"/>
    </location>
</feature>
<protein>
    <recommendedName>
        <fullName evidence="2">Sensor histidine kinase NatK-like C-terminal domain-containing protein</fullName>
    </recommendedName>
</protein>
<dbReference type="Proteomes" id="UP000290567">
    <property type="component" value="Unassembled WGS sequence"/>
</dbReference>
<feature type="transmembrane region" description="Helical" evidence="1">
    <location>
        <begin position="82"/>
        <end position="107"/>
    </location>
</feature>
<keyword evidence="4" id="KW-1185">Reference proteome</keyword>
<dbReference type="EMBL" id="BJCC01000027">
    <property type="protein sequence ID" value="GCF95076.1"/>
    <property type="molecule type" value="Genomic_DNA"/>
</dbReference>
<feature type="transmembrane region" description="Helical" evidence="1">
    <location>
        <begin position="113"/>
        <end position="132"/>
    </location>
</feature>
<comment type="caution">
    <text evidence="3">The sequence shown here is derived from an EMBL/GenBank/DDBJ whole genome shotgun (WGS) entry which is preliminary data.</text>
</comment>